<accession>A0A2M8L3E8</accession>
<organism evidence="2 3">
    <name type="scientific">Candidatus Shapirobacteria bacterium CG10_big_fil_rev_8_21_14_0_10_40_9</name>
    <dbReference type="NCBI Taxonomy" id="1974888"/>
    <lineage>
        <taxon>Bacteria</taxon>
        <taxon>Candidatus Shapironibacteriota</taxon>
    </lineage>
</organism>
<dbReference type="Proteomes" id="UP000231474">
    <property type="component" value="Unassembled WGS sequence"/>
</dbReference>
<sequence>MANVTNIVNTNILGSQFFFGVINILGSFEGNLILPRPERFTSQGNPDGTGSAVIFENQNQAEITDNVGALAQTGDNEENNNSGDNLITTGNATAHANTFSLVNLNIFRNNWFFLLINNLGNWQGKIFGWSAPSAEEEPQQGSQIFELRLGEPTGEVEGDVQIEELPLLTFQNQNQAQVENNIQTSASTGQNQANNNQGNASIRTGNARSLANLFNLINLNILGGRWFMGLVNVLGNWTGDTIFAYPDVAVSLTNGSGQAMVGGTTEYTLSYQNQGHDEAGNVRVEFELPQGLSFISDTSGLTPQVLGQTYSWLIGTLGVGEGGSFTITVKINPDFNFEESLSFLSKFIPKAHAAENEKEKTVVVNVQIQTSDPDSNTSNNSSSATTLVYLPHQENQEEAGVDQRQPVLEISAWNNVGEYVYPGDTVTFEITVKNTGDVPSYETYLVQTLYNGVPEDFGVAKFELGTIEPGKGGKLSFGLKLADDGVLPAGSYYTIAQAFGKAPNGNGVSSNEARTDFEIRLKEVSSLFKAEAVGKEEEILGSATAAECPKTEDILPYVLLLLLSSAYIISWAKPKLAKGEK</sequence>
<dbReference type="EMBL" id="PFEK01000050">
    <property type="protein sequence ID" value="PJE67412.1"/>
    <property type="molecule type" value="Genomic_DNA"/>
</dbReference>
<dbReference type="NCBIfam" id="TIGR01451">
    <property type="entry name" value="B_ant_repeat"/>
    <property type="match status" value="2"/>
</dbReference>
<evidence type="ECO:0000313" key="2">
    <source>
        <dbReference type="EMBL" id="PJE67412.1"/>
    </source>
</evidence>
<comment type="caution">
    <text evidence="2">The sequence shown here is derived from an EMBL/GenBank/DDBJ whole genome shotgun (WGS) entry which is preliminary data.</text>
</comment>
<dbReference type="InterPro" id="IPR047589">
    <property type="entry name" value="DUF11_rpt"/>
</dbReference>
<evidence type="ECO:0000313" key="3">
    <source>
        <dbReference type="Proteomes" id="UP000231474"/>
    </source>
</evidence>
<dbReference type="InterPro" id="IPR051172">
    <property type="entry name" value="Chlamydia_OmcB"/>
</dbReference>
<dbReference type="Pfam" id="PF01345">
    <property type="entry name" value="DUF11"/>
    <property type="match status" value="1"/>
</dbReference>
<gene>
    <name evidence="2" type="ORF">COU95_02565</name>
</gene>
<reference evidence="3" key="1">
    <citation type="submission" date="2017-09" db="EMBL/GenBank/DDBJ databases">
        <title>Depth-based differentiation of microbial function through sediment-hosted aquifers and enrichment of novel symbionts in the deep terrestrial subsurface.</title>
        <authorList>
            <person name="Probst A.J."/>
            <person name="Ladd B."/>
            <person name="Jarett J.K."/>
            <person name="Geller-Mcgrath D.E."/>
            <person name="Sieber C.M.K."/>
            <person name="Emerson J.B."/>
            <person name="Anantharaman K."/>
            <person name="Thomas B.C."/>
            <person name="Malmstrom R."/>
            <person name="Stieglmeier M."/>
            <person name="Klingl A."/>
            <person name="Woyke T."/>
            <person name="Ryan C.M."/>
            <person name="Banfield J.F."/>
        </authorList>
    </citation>
    <scope>NUCLEOTIDE SEQUENCE [LARGE SCALE GENOMIC DNA]</scope>
</reference>
<dbReference type="InterPro" id="IPR013783">
    <property type="entry name" value="Ig-like_fold"/>
</dbReference>
<evidence type="ECO:0000259" key="1">
    <source>
        <dbReference type="Pfam" id="PF01345"/>
    </source>
</evidence>
<dbReference type="Gene3D" id="2.60.40.10">
    <property type="entry name" value="Immunoglobulins"/>
    <property type="match status" value="2"/>
</dbReference>
<dbReference type="PANTHER" id="PTHR34819">
    <property type="entry name" value="LARGE CYSTEINE-RICH PERIPLASMIC PROTEIN OMCB"/>
    <property type="match status" value="1"/>
</dbReference>
<feature type="domain" description="DUF11" evidence="1">
    <location>
        <begin position="247"/>
        <end position="385"/>
    </location>
</feature>
<dbReference type="InterPro" id="IPR001434">
    <property type="entry name" value="OmcB-like_DUF11"/>
</dbReference>
<dbReference type="PANTHER" id="PTHR34819:SF5">
    <property type="entry name" value="CONSERVED REPEAT DOMAIN PROTEIN"/>
    <property type="match status" value="1"/>
</dbReference>
<dbReference type="AlphaFoldDB" id="A0A2M8L3E8"/>
<name>A0A2M8L3E8_9BACT</name>
<protein>
    <recommendedName>
        <fullName evidence="1">DUF11 domain-containing protein</fullName>
    </recommendedName>
</protein>
<proteinExistence type="predicted"/>